<organism evidence="1">
    <name type="scientific">marine sediment metagenome</name>
    <dbReference type="NCBI Taxonomy" id="412755"/>
    <lineage>
        <taxon>unclassified sequences</taxon>
        <taxon>metagenomes</taxon>
        <taxon>ecological metagenomes</taxon>
    </lineage>
</organism>
<proteinExistence type="predicted"/>
<dbReference type="EMBL" id="BARS01006621">
    <property type="protein sequence ID" value="GAF71280.1"/>
    <property type="molecule type" value="Genomic_DNA"/>
</dbReference>
<reference evidence="1" key="1">
    <citation type="journal article" date="2014" name="Front. Microbiol.">
        <title>High frequency of phylogenetically diverse reductive dehalogenase-homologous genes in deep subseafloor sedimentary metagenomes.</title>
        <authorList>
            <person name="Kawai M."/>
            <person name="Futagami T."/>
            <person name="Toyoda A."/>
            <person name="Takaki Y."/>
            <person name="Nishi S."/>
            <person name="Hori S."/>
            <person name="Arai W."/>
            <person name="Tsubouchi T."/>
            <person name="Morono Y."/>
            <person name="Uchiyama I."/>
            <person name="Ito T."/>
            <person name="Fujiyama A."/>
            <person name="Inagaki F."/>
            <person name="Takami H."/>
        </authorList>
    </citation>
    <scope>NUCLEOTIDE SEQUENCE</scope>
    <source>
        <strain evidence="1">Expedition CK06-06</strain>
    </source>
</reference>
<gene>
    <name evidence="1" type="ORF">S01H1_12874</name>
</gene>
<accession>X0T5C6</accession>
<evidence type="ECO:0000313" key="1">
    <source>
        <dbReference type="EMBL" id="GAF71280.1"/>
    </source>
</evidence>
<feature type="non-terminal residue" evidence="1">
    <location>
        <position position="190"/>
    </location>
</feature>
<dbReference type="AlphaFoldDB" id="X0T5C6"/>
<sequence>MELLEALTGQLIPEVGRGLTPYGGERVAGITPLQETAFGMAPGYAPGIQAGLQGAGQFDPSQGQGFLGTGQQALSSALQDWDPAREQQLWETSFKEPALRAWREDIMPSIMERGVRTGGTADSGPMRRELARSGENLATNLSGQLGSLLYGGQQAQLGRQLQGAGMAGQMAGIPGQLAGQGQQLKGEFRP</sequence>
<comment type="caution">
    <text evidence="1">The sequence shown here is derived from an EMBL/GenBank/DDBJ whole genome shotgun (WGS) entry which is preliminary data.</text>
</comment>
<protein>
    <submittedName>
        <fullName evidence="1">Uncharacterized protein</fullName>
    </submittedName>
</protein>
<name>X0T5C6_9ZZZZ</name>